<dbReference type="HOGENOM" id="CLU_2756337_0_0_9"/>
<feature type="domain" description="ChrR-like cupin" evidence="1">
    <location>
        <begin position="5"/>
        <end position="60"/>
    </location>
</feature>
<dbReference type="Proteomes" id="UP000005439">
    <property type="component" value="Chromosome"/>
</dbReference>
<reference evidence="3" key="1">
    <citation type="submission" date="2011-12" db="EMBL/GenBank/DDBJ databases">
        <title>The complete genome of chromosome of Sulfobacillus acidophilus DSM 10332.</title>
        <authorList>
            <person name="Lucas S."/>
            <person name="Han J."/>
            <person name="Lapidus A."/>
            <person name="Bruce D."/>
            <person name="Goodwin L."/>
            <person name="Pitluck S."/>
            <person name="Peters L."/>
            <person name="Kyrpides N."/>
            <person name="Mavromatis K."/>
            <person name="Ivanova N."/>
            <person name="Mikhailova N."/>
            <person name="Chertkov O."/>
            <person name="Saunders E."/>
            <person name="Detter J.C."/>
            <person name="Tapia R."/>
            <person name="Han C."/>
            <person name="Land M."/>
            <person name="Hauser L."/>
            <person name="Markowitz V."/>
            <person name="Cheng J.-F."/>
            <person name="Hugenholtz P."/>
            <person name="Woyke T."/>
            <person name="Wu D."/>
            <person name="Pukall R."/>
            <person name="Gehrich-Schroeter G."/>
            <person name="Schneider S."/>
            <person name="Klenk H.-P."/>
            <person name="Eisen J.A."/>
        </authorList>
    </citation>
    <scope>NUCLEOTIDE SEQUENCE [LARGE SCALE GENOMIC DNA]</scope>
    <source>
        <strain evidence="3">ATCC 700253 / DSM 10332 / NAL</strain>
    </source>
</reference>
<evidence type="ECO:0000313" key="2">
    <source>
        <dbReference type="EMBL" id="AEW06806.1"/>
    </source>
</evidence>
<dbReference type="Pfam" id="PF12973">
    <property type="entry name" value="Cupin_7"/>
    <property type="match status" value="1"/>
</dbReference>
<protein>
    <submittedName>
        <fullName evidence="2">Cupin 2 conserved barrel domain protein</fullName>
    </submittedName>
</protein>
<dbReference type="KEGG" id="sap:Sulac_3363"/>
<dbReference type="InterPro" id="IPR025979">
    <property type="entry name" value="ChrR-like_cupin_dom"/>
</dbReference>
<dbReference type="EMBL" id="CP003179">
    <property type="protein sequence ID" value="AEW06806.1"/>
    <property type="molecule type" value="Genomic_DNA"/>
</dbReference>
<dbReference type="InterPro" id="IPR014710">
    <property type="entry name" value="RmlC-like_jellyroll"/>
</dbReference>
<dbReference type="SUPFAM" id="SSF51182">
    <property type="entry name" value="RmlC-like cupins"/>
    <property type="match status" value="1"/>
</dbReference>
<dbReference type="InterPro" id="IPR011051">
    <property type="entry name" value="RmlC_Cupin_sf"/>
</dbReference>
<sequence>MATDDRWGPFEPGKFGTSQKILVERSGGAVKLMKFEAGASFPAHTHPDRTEWIWVVEGRSKPKWRAQSSG</sequence>
<dbReference type="STRING" id="679936.Sulac_3363"/>
<dbReference type="CDD" id="cd02208">
    <property type="entry name" value="cupin_RmlC-like"/>
    <property type="match status" value="1"/>
</dbReference>
<evidence type="ECO:0000313" key="3">
    <source>
        <dbReference type="Proteomes" id="UP000005439"/>
    </source>
</evidence>
<dbReference type="PATRIC" id="fig|679936.5.peg.3482"/>
<dbReference type="AlphaFoldDB" id="G8TTP7"/>
<gene>
    <name evidence="2" type="ordered locus">Sulac_3363</name>
</gene>
<evidence type="ECO:0000259" key="1">
    <source>
        <dbReference type="Pfam" id="PF12973"/>
    </source>
</evidence>
<name>G8TTP7_SULAD</name>
<reference evidence="2 3" key="2">
    <citation type="journal article" date="2012" name="Stand. Genomic Sci.">
        <title>Complete genome sequence of the moderately thermophilic mineral-sulfide-oxidizing firmicute Sulfobacillus acidophilus type strain (NAL(T)).</title>
        <authorList>
            <person name="Anderson I."/>
            <person name="Chertkov O."/>
            <person name="Chen A."/>
            <person name="Saunders E."/>
            <person name="Lapidus A."/>
            <person name="Nolan M."/>
            <person name="Lucas S."/>
            <person name="Hammon N."/>
            <person name="Deshpande S."/>
            <person name="Cheng J.F."/>
            <person name="Han C."/>
            <person name="Tapia R."/>
            <person name="Goodwin L.A."/>
            <person name="Pitluck S."/>
            <person name="Liolios K."/>
            <person name="Pagani I."/>
            <person name="Ivanova N."/>
            <person name="Mikhailova N."/>
            <person name="Pati A."/>
            <person name="Palaniappan K."/>
            <person name="Land M."/>
            <person name="Pan C."/>
            <person name="Rohde M."/>
            <person name="Pukall R."/>
            <person name="Goker M."/>
            <person name="Detter J.C."/>
            <person name="Woyke T."/>
            <person name="Bristow J."/>
            <person name="Eisen J.A."/>
            <person name="Markowitz V."/>
            <person name="Hugenholtz P."/>
            <person name="Kyrpides N.C."/>
            <person name="Klenk H.P."/>
            <person name="Mavromatis K."/>
        </authorList>
    </citation>
    <scope>NUCLEOTIDE SEQUENCE [LARGE SCALE GENOMIC DNA]</scope>
    <source>
        <strain evidence="3">ATCC 700253 / DSM 10332 / NAL</strain>
    </source>
</reference>
<keyword evidence="3" id="KW-1185">Reference proteome</keyword>
<dbReference type="Gene3D" id="2.60.120.10">
    <property type="entry name" value="Jelly Rolls"/>
    <property type="match status" value="1"/>
</dbReference>
<accession>G8TTP7</accession>
<proteinExistence type="predicted"/>
<organism evidence="2 3">
    <name type="scientific">Sulfobacillus acidophilus (strain ATCC 700253 / DSM 10332 / NAL)</name>
    <dbReference type="NCBI Taxonomy" id="679936"/>
    <lineage>
        <taxon>Bacteria</taxon>
        <taxon>Bacillati</taxon>
        <taxon>Bacillota</taxon>
        <taxon>Clostridia</taxon>
        <taxon>Eubacteriales</taxon>
        <taxon>Clostridiales Family XVII. Incertae Sedis</taxon>
        <taxon>Sulfobacillus</taxon>
    </lineage>
</organism>